<accession>X1GSC2</accession>
<name>X1GSC2_9ZZZZ</name>
<feature type="non-terminal residue" evidence="1">
    <location>
        <position position="1"/>
    </location>
</feature>
<comment type="caution">
    <text evidence="1">The sequence shown here is derived from an EMBL/GenBank/DDBJ whole genome shotgun (WGS) entry which is preliminary data.</text>
</comment>
<dbReference type="EMBL" id="BARU01020077">
    <property type="protein sequence ID" value="GAH60057.1"/>
    <property type="molecule type" value="Genomic_DNA"/>
</dbReference>
<dbReference type="AlphaFoldDB" id="X1GSC2"/>
<organism evidence="1">
    <name type="scientific">marine sediment metagenome</name>
    <dbReference type="NCBI Taxonomy" id="412755"/>
    <lineage>
        <taxon>unclassified sequences</taxon>
        <taxon>metagenomes</taxon>
        <taxon>ecological metagenomes</taxon>
    </lineage>
</organism>
<sequence>KGNAVKLIEKVGINEIHPMAIAYSLYRFAEDKKRYDFTVSDFYENNCEGGPYKLFGISREKLEDVLRYLQGEKNETVRVDLTAGLDNIFLREDITSMDILKILHV</sequence>
<evidence type="ECO:0000313" key="1">
    <source>
        <dbReference type="EMBL" id="GAH60057.1"/>
    </source>
</evidence>
<reference evidence="1" key="1">
    <citation type="journal article" date="2014" name="Front. Microbiol.">
        <title>High frequency of phylogenetically diverse reductive dehalogenase-homologous genes in deep subseafloor sedimentary metagenomes.</title>
        <authorList>
            <person name="Kawai M."/>
            <person name="Futagami T."/>
            <person name="Toyoda A."/>
            <person name="Takaki Y."/>
            <person name="Nishi S."/>
            <person name="Hori S."/>
            <person name="Arai W."/>
            <person name="Tsubouchi T."/>
            <person name="Morono Y."/>
            <person name="Uchiyama I."/>
            <person name="Ito T."/>
            <person name="Fujiyama A."/>
            <person name="Inagaki F."/>
            <person name="Takami H."/>
        </authorList>
    </citation>
    <scope>NUCLEOTIDE SEQUENCE</scope>
    <source>
        <strain evidence="1">Expedition CK06-06</strain>
    </source>
</reference>
<gene>
    <name evidence="1" type="ORF">S03H2_33005</name>
</gene>
<protein>
    <submittedName>
        <fullName evidence="1">Uncharacterized protein</fullName>
    </submittedName>
</protein>
<proteinExistence type="predicted"/>